<organism evidence="1 2">
    <name type="scientific">Nicotiana sylvestris</name>
    <name type="common">Wood tobacco</name>
    <name type="synonym">South American tobacco</name>
    <dbReference type="NCBI Taxonomy" id="4096"/>
    <lineage>
        <taxon>Eukaryota</taxon>
        <taxon>Viridiplantae</taxon>
        <taxon>Streptophyta</taxon>
        <taxon>Embryophyta</taxon>
        <taxon>Tracheophyta</taxon>
        <taxon>Spermatophyta</taxon>
        <taxon>Magnoliopsida</taxon>
        <taxon>eudicotyledons</taxon>
        <taxon>Gunneridae</taxon>
        <taxon>Pentapetalae</taxon>
        <taxon>asterids</taxon>
        <taxon>lamiids</taxon>
        <taxon>Solanales</taxon>
        <taxon>Solanaceae</taxon>
        <taxon>Nicotianoideae</taxon>
        <taxon>Nicotianeae</taxon>
        <taxon>Nicotiana</taxon>
    </lineage>
</organism>
<dbReference type="STRING" id="4096.A0A1U7VQ55"/>
<dbReference type="Proteomes" id="UP000189701">
    <property type="component" value="Unplaced"/>
</dbReference>
<sequence length="119" mass="12911">MNLLQYLRIVVACKNCSLSKSSSDFFVLPSCLFTIGSIQGIMERACALQLLECPQDQARGQLNLLHGAASVRSGVSGALTAPEVLTSYEKQIAYHTCRTWTVLQSKSSVAGSIHSNKYV</sequence>
<keyword evidence="1" id="KW-1185">Reference proteome</keyword>
<gene>
    <name evidence="2" type="primary">LOC104218323</name>
</gene>
<proteinExistence type="predicted"/>
<protein>
    <submittedName>
        <fullName evidence="2">DDB1- and CUL4-associated factor homolog 1</fullName>
    </submittedName>
</protein>
<evidence type="ECO:0000313" key="1">
    <source>
        <dbReference type="Proteomes" id="UP000189701"/>
    </source>
</evidence>
<dbReference type="RefSeq" id="XP_009767086.1">
    <property type="nucleotide sequence ID" value="XM_009768784.1"/>
</dbReference>
<accession>A0A1U7VQ55</accession>
<evidence type="ECO:0000313" key="2">
    <source>
        <dbReference type="RefSeq" id="XP_009767086.1"/>
    </source>
</evidence>
<reference evidence="2" key="2">
    <citation type="submission" date="2025-08" db="UniProtKB">
        <authorList>
            <consortium name="RefSeq"/>
        </authorList>
    </citation>
    <scope>IDENTIFICATION</scope>
    <source>
        <tissue evidence="2">Leaf</tissue>
    </source>
</reference>
<dbReference type="AlphaFoldDB" id="A0A1U7VQ55"/>
<dbReference type="eggNOG" id="KOG1832">
    <property type="taxonomic scope" value="Eukaryota"/>
</dbReference>
<name>A0A1U7VQ55_NICSY</name>
<reference evidence="1" key="1">
    <citation type="journal article" date="2013" name="Genome Biol.">
        <title>Reference genomes and transcriptomes of Nicotiana sylvestris and Nicotiana tomentosiformis.</title>
        <authorList>
            <person name="Sierro N."/>
            <person name="Battey J.N."/>
            <person name="Ouadi S."/>
            <person name="Bovet L."/>
            <person name="Goepfert S."/>
            <person name="Bakaher N."/>
            <person name="Peitsch M.C."/>
            <person name="Ivanov N.V."/>
        </authorList>
    </citation>
    <scope>NUCLEOTIDE SEQUENCE [LARGE SCALE GENOMIC DNA]</scope>
</reference>